<sequence length="1872" mass="208375">MVDLIITPPLPEWIEQISPTGEAELLSQIRIRFKEPLIPLEALDSPEQQEKLKKFEIFPELPGQFRFLTPKMVGFQPAEALPKSTRVKVTLKAGLSDLKNHQLNEYFAWTFNTEPVKLTNLPTTKQQNRTPQPIDINPTLKFTSNVELDVDSIEKNLKFLPEGETESLPLTVSLETLETNGEEEEVVTEEFDSSFRQWNYSIAPQTTLEKGTKYRLEFDSGIQPVKGNLPSQTPFVSEVETYSAFEFSELKFSQGGGRFVKGNPLLEFNHGVVPESALENITIEPQPKETKNLIQAYDDYNIVSLNPWALEPDTNYTITIGANIKDKFGEVLGKPVVLNYQTGDLVGNLSVPAGLNIFPASQDLQLNISTVNLPDSEYKAAYQVVQPTDLVYAESAYPRRDRKNLLPANEKWKNYPVSGEKNQIQEVAVPLREQLGGQTGMLAYGVKARTSSYVQNGETKWQEPRFYGLVQLTNLGVFAQWFPESGIIRVNHLDDGAPVVTDVEIYQSQLNAKSQPKPTACATGKTDENGLLSLTKTDLQKCMNGRRFSQAPELLVIAKEKEDWAFARTKEYSGTYGYGIYSGWDSGKAESRGTIFSDRELYQPGEKVWLTGAAYYLENGNLKQAENMDYQVTINNPDGNKTNLGTQTTNEFGTFSLEIPLDNNQSLGYYNVEAKGENGIEFYGQFRVAEFKPPNFQVDLKLNQEIALINEQIVAEAESNYLFGSPVQGAKAKYYVTRQKTEFTPENWQEFDFGRQWFWPEETPTIPNNVLEKNVVLDNQGEDNQIFTVGKDLPYPMTYRVDVEVTDISNLSVADTQTFTALPSNKLIGLKSKFVADANKKFPVEVIVTDPQGKPLSGENIQLELQQMEYSSVTQVVAGSRNPKYQVEYKTVASQKVRSGNKPKTVNLTPPESGSYRIRANFANAENDITGTDIQIWATGANRVYWGGRNEDRLEIKLDKDTYKPGETATALIQSPYPEGELYFAVVRDKPLYEKIIKVTGGAPEIQFQVTEDMLPNAAVEAVLVRQGQPLAEVEPGTVENLMKVGFTPFKINLADKYLNVEVTPQRPEAQPGTMQTVELAVKNNQGQPTKGQFIVMVVNEAVLQLSGHRPPDLVETVYAEQPISTTFNDNRPEVQMEAMSSALRKGWGYGGGISSAASSTRIRTDFQSLAYYNGSVITDNNGKATVTFKMPDDLTTWRVMTVATDGNLHFGNGEATFVTTQPLMLNPVLPQFARIGDKFEGGVTVTNNTGKKGNLKIDGEVSQNILFAENSQTTQIFQTSTDSGTNAYRFPMEAKQAGEAKVQFTTDLNNRNTDGFEISLPVQSLAASESVVESGTTDSQIQIPLNITENVMPDVGGLEISMASTLIPEITAPAKAVLKKDQLPFLEPTASQLAIASNLQILGEKYEQAFVDFNPEQQAKQALEKLEKLQLPDGGFGYYPGWEKSNPYLTPYAAEAIAQAKKAFPDLVNEEMVSSLRNYLNNILADPGKDEYCSEQLCKNQVRLDVLMALSELGDTRNSFLSDIYQQREKLSQVDQIKLARYISTFPKWRTQSAEMFKEIQESVYETGRSATLNIPPTWGWMNSTTAAQAQALRLFITRDAKPEVLDRLLQSLLNLRRDGTWRTTYDNAEALKALVTYSNTQPAPPNFVATAKLSGKQLDAARFQGYENPNLSLNVAMDGLPKGESDLVLEKSGEGKLHYLVEYSYRLPGNKPGKYNGLRVAREIRLANAVGTLHETSVLQRMDLSEVASPLDVSAGQVFDIGIEVITDRPVDHVIIRDPLPAGLEAVDTSFQTATSAVKAKADSWQIGYQQIYRDRVEAYADRLNPGVYSLHYLVRSVTPGTFIWPGAEAKLQYAPEEFGRSATATLVVK</sequence>
<dbReference type="InterPro" id="IPR002890">
    <property type="entry name" value="MG2"/>
</dbReference>
<dbReference type="InterPro" id="IPR008930">
    <property type="entry name" value="Terpenoid_cyclase/PrenylTrfase"/>
</dbReference>
<dbReference type="SMART" id="SM01359">
    <property type="entry name" value="A2M_N_2"/>
    <property type="match status" value="1"/>
</dbReference>
<accession>A0A3N6RJ15</accession>
<proteinExistence type="inferred from homology"/>
<evidence type="ECO:0000313" key="5">
    <source>
        <dbReference type="EMBL" id="RQH33476.1"/>
    </source>
</evidence>
<gene>
    <name evidence="5" type="ORF">D5R40_21555</name>
</gene>
<dbReference type="EMBL" id="RCBY01000144">
    <property type="protein sequence ID" value="RQH33476.1"/>
    <property type="molecule type" value="Genomic_DNA"/>
</dbReference>
<dbReference type="InterPro" id="IPR011625">
    <property type="entry name" value="A2M_N_BRD"/>
</dbReference>
<comment type="similarity">
    <text evidence="1">Belongs to the protease inhibitor I39 (alpha-2-macroglobulin) family. Bacterial alpha-2-macroglobulin subfamily.</text>
</comment>
<dbReference type="Pfam" id="PF07703">
    <property type="entry name" value="A2M_BRD"/>
    <property type="match status" value="1"/>
</dbReference>
<comment type="caution">
    <text evidence="5">The sequence shown here is derived from an EMBL/GenBank/DDBJ whole genome shotgun (WGS) entry which is preliminary data.</text>
</comment>
<dbReference type="InterPro" id="IPR051802">
    <property type="entry name" value="YfhM-like"/>
</dbReference>
<dbReference type="InterPro" id="IPR032812">
    <property type="entry name" value="SbsA_Ig"/>
</dbReference>
<dbReference type="Pfam" id="PF00207">
    <property type="entry name" value="A2M"/>
    <property type="match status" value="1"/>
</dbReference>
<evidence type="ECO:0000256" key="1">
    <source>
        <dbReference type="ARBA" id="ARBA00010556"/>
    </source>
</evidence>
<organism evidence="5 6">
    <name type="scientific">Okeania hirsuta</name>
    <dbReference type="NCBI Taxonomy" id="1458930"/>
    <lineage>
        <taxon>Bacteria</taxon>
        <taxon>Bacillati</taxon>
        <taxon>Cyanobacteriota</taxon>
        <taxon>Cyanophyceae</taxon>
        <taxon>Oscillatoriophycideae</taxon>
        <taxon>Oscillatoriales</taxon>
        <taxon>Microcoleaceae</taxon>
        <taxon>Okeania</taxon>
    </lineage>
</organism>
<feature type="domain" description="Alpha-2-macroglobulin bait region" evidence="3">
    <location>
        <begin position="954"/>
        <end position="1106"/>
    </location>
</feature>
<dbReference type="Gene3D" id="1.50.10.20">
    <property type="match status" value="1"/>
</dbReference>
<protein>
    <submittedName>
        <fullName evidence="5">Alpha-2-macroglobulin family protein</fullName>
    </submittedName>
</protein>
<dbReference type="Gene3D" id="2.60.40.3710">
    <property type="match status" value="1"/>
</dbReference>
<dbReference type="Gene3D" id="2.60.40.1930">
    <property type="match status" value="1"/>
</dbReference>
<dbReference type="Pfam" id="PF13205">
    <property type="entry name" value="Big_5"/>
    <property type="match status" value="1"/>
</dbReference>
<keyword evidence="6" id="KW-1185">Reference proteome</keyword>
<dbReference type="Pfam" id="PF17973">
    <property type="entry name" value="bMG10"/>
    <property type="match status" value="1"/>
</dbReference>
<name>A0A3N6RJ15_9CYAN</name>
<evidence type="ECO:0000256" key="2">
    <source>
        <dbReference type="ARBA" id="ARBA00022729"/>
    </source>
</evidence>
<evidence type="ECO:0000313" key="6">
    <source>
        <dbReference type="Proteomes" id="UP000269154"/>
    </source>
</evidence>
<feature type="domain" description="Alpha-2-macroglobulin" evidence="4">
    <location>
        <begin position="1170"/>
        <end position="1260"/>
    </location>
</feature>
<dbReference type="GO" id="GO:0004866">
    <property type="term" value="F:endopeptidase inhibitor activity"/>
    <property type="evidence" value="ECO:0007669"/>
    <property type="project" value="InterPro"/>
</dbReference>
<dbReference type="SUPFAM" id="SSF48239">
    <property type="entry name" value="Terpenoid cyclases/Protein prenyltransferases"/>
    <property type="match status" value="1"/>
</dbReference>
<reference evidence="5 6" key="1">
    <citation type="journal article" date="2018" name="ACS Chem. Biol.">
        <title>Ketoreductase domain dysfunction expands chemodiversity: malyngamide biosynthesis in the cyanobacterium Okeania hirsuta.</title>
        <authorList>
            <person name="Moss N.A."/>
            <person name="Leao T."/>
            <person name="Rankin M."/>
            <person name="McCullough T.M."/>
            <person name="Qu P."/>
            <person name="Korobeynikov A."/>
            <person name="Smith J.L."/>
            <person name="Gerwick L."/>
            <person name="Gerwick W.H."/>
        </authorList>
    </citation>
    <scope>NUCLEOTIDE SEQUENCE [LARGE SCALE GENOMIC DNA]</scope>
    <source>
        <strain evidence="5 6">PAB10Feb10-1</strain>
    </source>
</reference>
<dbReference type="Proteomes" id="UP000269154">
    <property type="component" value="Unassembled WGS sequence"/>
</dbReference>
<dbReference type="InterPro" id="IPR041246">
    <property type="entry name" value="Bact_MG10"/>
</dbReference>
<keyword evidence="2" id="KW-0732">Signal</keyword>
<evidence type="ECO:0000259" key="4">
    <source>
        <dbReference type="SMART" id="SM01360"/>
    </source>
</evidence>
<evidence type="ECO:0000259" key="3">
    <source>
        <dbReference type="SMART" id="SM01359"/>
    </source>
</evidence>
<dbReference type="SMART" id="SM01360">
    <property type="entry name" value="A2M"/>
    <property type="match status" value="1"/>
</dbReference>
<dbReference type="InterPro" id="IPR001599">
    <property type="entry name" value="Macroglobln_a2"/>
</dbReference>
<dbReference type="OrthoDB" id="9767116at2"/>
<dbReference type="PANTHER" id="PTHR40094:SF1">
    <property type="entry name" value="UBIQUITIN DOMAIN-CONTAINING PROTEIN"/>
    <property type="match status" value="1"/>
</dbReference>
<dbReference type="PANTHER" id="PTHR40094">
    <property type="entry name" value="ALPHA-2-MACROGLOBULIN HOMOLOG"/>
    <property type="match status" value="1"/>
</dbReference>
<dbReference type="Pfam" id="PF01835">
    <property type="entry name" value="MG2"/>
    <property type="match status" value="1"/>
</dbReference>